<dbReference type="Gene3D" id="3.40.50.300">
    <property type="entry name" value="P-loop containing nucleotide triphosphate hydrolases"/>
    <property type="match status" value="2"/>
</dbReference>
<evidence type="ECO:0000256" key="7">
    <source>
        <dbReference type="ARBA" id="ARBA00034808"/>
    </source>
</evidence>
<dbReference type="Pfam" id="PF00580">
    <property type="entry name" value="UvrD-helicase"/>
    <property type="match status" value="1"/>
</dbReference>
<evidence type="ECO:0000259" key="11">
    <source>
        <dbReference type="PROSITE" id="PS51198"/>
    </source>
</evidence>
<comment type="caution">
    <text evidence="12">The sequence shown here is derived from an EMBL/GenBank/DDBJ whole genome shotgun (WGS) entry which is preliminary data.</text>
</comment>
<evidence type="ECO:0000256" key="5">
    <source>
        <dbReference type="ARBA" id="ARBA00023235"/>
    </source>
</evidence>
<dbReference type="GO" id="GO:0003677">
    <property type="term" value="F:DNA binding"/>
    <property type="evidence" value="ECO:0007669"/>
    <property type="project" value="InterPro"/>
</dbReference>
<accession>A0A839ISP2</accession>
<reference evidence="12 13" key="1">
    <citation type="submission" date="2020-08" db="EMBL/GenBank/DDBJ databases">
        <title>Oceanospirillum sp. nov. isolated from marine sediment.</title>
        <authorList>
            <person name="Ji X."/>
        </authorList>
    </citation>
    <scope>NUCLEOTIDE SEQUENCE [LARGE SCALE GENOMIC DNA]</scope>
    <source>
        <strain evidence="12 13">D5</strain>
    </source>
</reference>
<dbReference type="InterPro" id="IPR014017">
    <property type="entry name" value="DNA_helicase_UvrD-like_C"/>
</dbReference>
<dbReference type="PANTHER" id="PTHR11070">
    <property type="entry name" value="UVRD / RECB / PCRA DNA HELICASE FAMILY MEMBER"/>
    <property type="match status" value="1"/>
</dbReference>
<comment type="catalytic activity">
    <reaction evidence="9">
        <text>ATP + H2O = ADP + phosphate + H(+)</text>
        <dbReference type="Rhea" id="RHEA:13065"/>
        <dbReference type="ChEBI" id="CHEBI:15377"/>
        <dbReference type="ChEBI" id="CHEBI:15378"/>
        <dbReference type="ChEBI" id="CHEBI:30616"/>
        <dbReference type="ChEBI" id="CHEBI:43474"/>
        <dbReference type="ChEBI" id="CHEBI:456216"/>
        <dbReference type="EC" id="5.6.2.4"/>
    </reaction>
</comment>
<feature type="domain" description="UvrD-like helicase ATP-binding" evidence="11">
    <location>
        <begin position="7"/>
        <end position="335"/>
    </location>
</feature>
<dbReference type="EMBL" id="JACJFM010000017">
    <property type="protein sequence ID" value="MBB1487684.1"/>
    <property type="molecule type" value="Genomic_DNA"/>
</dbReference>
<dbReference type="GO" id="GO:0005524">
    <property type="term" value="F:ATP binding"/>
    <property type="evidence" value="ECO:0007669"/>
    <property type="project" value="UniProtKB-UniRule"/>
</dbReference>
<dbReference type="PROSITE" id="PS51198">
    <property type="entry name" value="UVRD_HELICASE_ATP_BIND"/>
    <property type="match status" value="1"/>
</dbReference>
<sequence length="672" mass="76991">MSKYQYTESQQSFIHHSLDKDQHVRVIAGPGSGKTTTLLARVRYLLTTGVPASRILILAFNRSIKNQFENKLSGLLFAEGIHSALPDIRTFHSWGQSLTYDLFNVCPDRSLILSHEPVSANSLSVLFKGIFSGGVFRNRGIRVVQKNKNLQINAQQVVDAIPDMERDISDLLRSWPRQHELIEHCVSVMTTYRNMIGVINDMREKKPAEVPHGEWDELVGFVARVDEYLVAQGVSLFEDQLYRAAMYLTRSERALEYLQNRYDYILVDEFQDVSEVSQFLVVNACRKHCQLNAVGDPRQSIFEFAGADPAYLIRGIDQALGHITTYYLSESFRFGQHIAGFANKIARNLLISSDTQESDELFDDPFLDDVPLADIHNAEIIGLKPRDAAWVERSDQQLMEITAGWLRTNKSVVYIVRTHDQKVDVEAFLVRAGLHFKHNAAINYKALSCVTESLMYILNCWVENRIRSERPSFWRYAEGPALNPAALADDTDDITVQFEGFVRSFLLTDKLKAVSPSQTMLNIYERIYEEFLRECITLLQQDAGESSKEQLVPVMADRFVRTIYSRYEDQLSEIQEAENYIHVEVAHRVKGLEFDKVVLFDFSEGVFPFARRHAERDQNGIPYQLNLPDYIEQEQRLAFVAATRAKEELVFYIPSDKAVSRFITQQSGYDTL</sequence>
<dbReference type="InterPro" id="IPR027417">
    <property type="entry name" value="P-loop_NTPase"/>
</dbReference>
<dbReference type="EC" id="5.6.2.4" evidence="7"/>
<dbReference type="GO" id="GO:0016787">
    <property type="term" value="F:hydrolase activity"/>
    <property type="evidence" value="ECO:0007669"/>
    <property type="project" value="UniProtKB-UniRule"/>
</dbReference>
<dbReference type="InterPro" id="IPR000212">
    <property type="entry name" value="DNA_helicase_UvrD/REP"/>
</dbReference>
<dbReference type="PANTHER" id="PTHR11070:SF2">
    <property type="entry name" value="ATP-DEPENDENT DNA HELICASE SRS2"/>
    <property type="match status" value="1"/>
</dbReference>
<comment type="catalytic activity">
    <reaction evidence="6">
        <text>Couples ATP hydrolysis with the unwinding of duplex DNA by translocating in the 3'-5' direction.</text>
        <dbReference type="EC" id="5.6.2.4"/>
    </reaction>
</comment>
<dbReference type="GO" id="GO:0043138">
    <property type="term" value="F:3'-5' DNA helicase activity"/>
    <property type="evidence" value="ECO:0007669"/>
    <property type="project" value="UniProtKB-EC"/>
</dbReference>
<keyword evidence="5" id="KW-0413">Isomerase</keyword>
<organism evidence="12 13">
    <name type="scientific">Oceanospirillum sediminis</name>
    <dbReference type="NCBI Taxonomy" id="2760088"/>
    <lineage>
        <taxon>Bacteria</taxon>
        <taxon>Pseudomonadati</taxon>
        <taxon>Pseudomonadota</taxon>
        <taxon>Gammaproteobacteria</taxon>
        <taxon>Oceanospirillales</taxon>
        <taxon>Oceanospirillaceae</taxon>
        <taxon>Oceanospirillum</taxon>
    </lineage>
</organism>
<evidence type="ECO:0000256" key="8">
    <source>
        <dbReference type="ARBA" id="ARBA00034923"/>
    </source>
</evidence>
<feature type="binding site" evidence="10">
    <location>
        <begin position="28"/>
        <end position="35"/>
    </location>
    <ligand>
        <name>ATP</name>
        <dbReference type="ChEBI" id="CHEBI:30616"/>
    </ligand>
</feature>
<gene>
    <name evidence="12" type="ORF">H4O21_13825</name>
</gene>
<dbReference type="AlphaFoldDB" id="A0A839ISP2"/>
<keyword evidence="3 10" id="KW-0347">Helicase</keyword>
<evidence type="ECO:0000256" key="2">
    <source>
        <dbReference type="ARBA" id="ARBA00022801"/>
    </source>
</evidence>
<keyword evidence="13" id="KW-1185">Reference proteome</keyword>
<name>A0A839ISP2_9GAMM</name>
<evidence type="ECO:0000256" key="3">
    <source>
        <dbReference type="ARBA" id="ARBA00022806"/>
    </source>
</evidence>
<dbReference type="Pfam" id="PF13361">
    <property type="entry name" value="UvrD_C"/>
    <property type="match status" value="1"/>
</dbReference>
<keyword evidence="1 10" id="KW-0547">Nucleotide-binding</keyword>
<keyword evidence="2 10" id="KW-0378">Hydrolase</keyword>
<evidence type="ECO:0000256" key="9">
    <source>
        <dbReference type="ARBA" id="ARBA00048988"/>
    </source>
</evidence>
<evidence type="ECO:0000256" key="10">
    <source>
        <dbReference type="PROSITE-ProRule" id="PRU00560"/>
    </source>
</evidence>
<keyword evidence="4 10" id="KW-0067">ATP-binding</keyword>
<dbReference type="GO" id="GO:0000725">
    <property type="term" value="P:recombinational repair"/>
    <property type="evidence" value="ECO:0007669"/>
    <property type="project" value="TreeGrafter"/>
</dbReference>
<evidence type="ECO:0000256" key="1">
    <source>
        <dbReference type="ARBA" id="ARBA00022741"/>
    </source>
</evidence>
<protein>
    <recommendedName>
        <fullName evidence="7">DNA 3'-5' helicase</fullName>
        <ecNumber evidence="7">5.6.2.4</ecNumber>
    </recommendedName>
    <alternativeName>
        <fullName evidence="8">DNA 3'-5' helicase II</fullName>
    </alternativeName>
</protein>
<evidence type="ECO:0000256" key="6">
    <source>
        <dbReference type="ARBA" id="ARBA00034617"/>
    </source>
</evidence>
<dbReference type="Proteomes" id="UP000565262">
    <property type="component" value="Unassembled WGS sequence"/>
</dbReference>
<dbReference type="SUPFAM" id="SSF52540">
    <property type="entry name" value="P-loop containing nucleoside triphosphate hydrolases"/>
    <property type="match status" value="1"/>
</dbReference>
<evidence type="ECO:0000313" key="12">
    <source>
        <dbReference type="EMBL" id="MBB1487684.1"/>
    </source>
</evidence>
<proteinExistence type="predicted"/>
<dbReference type="InterPro" id="IPR014016">
    <property type="entry name" value="UvrD-like_ATP-bd"/>
</dbReference>
<evidence type="ECO:0000256" key="4">
    <source>
        <dbReference type="ARBA" id="ARBA00022840"/>
    </source>
</evidence>
<dbReference type="RefSeq" id="WP_182809459.1">
    <property type="nucleotide sequence ID" value="NZ_JACJFM010000017.1"/>
</dbReference>
<evidence type="ECO:0000313" key="13">
    <source>
        <dbReference type="Proteomes" id="UP000565262"/>
    </source>
</evidence>